<reference evidence="2" key="2">
    <citation type="submission" date="2020-06" db="EMBL/GenBank/DDBJ databases">
        <title>Helianthus annuus Genome sequencing and assembly Release 2.</title>
        <authorList>
            <person name="Gouzy J."/>
            <person name="Langlade N."/>
            <person name="Munos S."/>
        </authorList>
    </citation>
    <scope>NUCLEOTIDE SEQUENCE</scope>
    <source>
        <tissue evidence="2">Leaves</tissue>
    </source>
</reference>
<dbReference type="Proteomes" id="UP000215914">
    <property type="component" value="Unassembled WGS sequence"/>
</dbReference>
<reference evidence="2" key="1">
    <citation type="journal article" date="2017" name="Nature">
        <title>The sunflower genome provides insights into oil metabolism, flowering and Asterid evolution.</title>
        <authorList>
            <person name="Badouin H."/>
            <person name="Gouzy J."/>
            <person name="Grassa C.J."/>
            <person name="Murat F."/>
            <person name="Staton S.E."/>
            <person name="Cottret L."/>
            <person name="Lelandais-Briere C."/>
            <person name="Owens G.L."/>
            <person name="Carrere S."/>
            <person name="Mayjonade B."/>
            <person name="Legrand L."/>
            <person name="Gill N."/>
            <person name="Kane N.C."/>
            <person name="Bowers J.E."/>
            <person name="Hubner S."/>
            <person name="Bellec A."/>
            <person name="Berard A."/>
            <person name="Berges H."/>
            <person name="Blanchet N."/>
            <person name="Boniface M.C."/>
            <person name="Brunel D."/>
            <person name="Catrice O."/>
            <person name="Chaidir N."/>
            <person name="Claudel C."/>
            <person name="Donnadieu C."/>
            <person name="Faraut T."/>
            <person name="Fievet G."/>
            <person name="Helmstetter N."/>
            <person name="King M."/>
            <person name="Knapp S.J."/>
            <person name="Lai Z."/>
            <person name="Le Paslier M.C."/>
            <person name="Lippi Y."/>
            <person name="Lorenzon L."/>
            <person name="Mandel J.R."/>
            <person name="Marage G."/>
            <person name="Marchand G."/>
            <person name="Marquand E."/>
            <person name="Bret-Mestries E."/>
            <person name="Morien E."/>
            <person name="Nambeesan S."/>
            <person name="Nguyen T."/>
            <person name="Pegot-Espagnet P."/>
            <person name="Pouilly N."/>
            <person name="Raftis F."/>
            <person name="Sallet E."/>
            <person name="Schiex T."/>
            <person name="Thomas J."/>
            <person name="Vandecasteele C."/>
            <person name="Vares D."/>
            <person name="Vear F."/>
            <person name="Vautrin S."/>
            <person name="Crespi M."/>
            <person name="Mangin B."/>
            <person name="Burke J.M."/>
            <person name="Salse J."/>
            <person name="Munos S."/>
            <person name="Vincourt P."/>
            <person name="Rieseberg L.H."/>
            <person name="Langlade N.B."/>
        </authorList>
    </citation>
    <scope>NUCLEOTIDE SEQUENCE</scope>
    <source>
        <tissue evidence="2">Leaves</tissue>
    </source>
</reference>
<gene>
    <name evidence="2" type="ORF">HanXRQr2_Chr09g0374641</name>
</gene>
<keyword evidence="1" id="KW-1133">Transmembrane helix</keyword>
<dbReference type="AlphaFoldDB" id="A0A9K3N7H0"/>
<keyword evidence="3" id="KW-1185">Reference proteome</keyword>
<evidence type="ECO:0000313" key="2">
    <source>
        <dbReference type="EMBL" id="KAF5789724.1"/>
    </source>
</evidence>
<evidence type="ECO:0000313" key="3">
    <source>
        <dbReference type="Proteomes" id="UP000215914"/>
    </source>
</evidence>
<name>A0A9K3N7H0_HELAN</name>
<sequence>MKLSLLHIGEISKPGKDGTTVTLVFFGATNFGMSLPVTLYRISFGAFLTFPFLFAVFSTIMFLDSG</sequence>
<dbReference type="Gramene" id="mRNA:HanXRQr2_Chr09g0374641">
    <property type="protein sequence ID" value="mRNA:HanXRQr2_Chr09g0374641"/>
    <property type="gene ID" value="HanXRQr2_Chr09g0374641"/>
</dbReference>
<comment type="caution">
    <text evidence="2">The sequence shown here is derived from an EMBL/GenBank/DDBJ whole genome shotgun (WGS) entry which is preliminary data.</text>
</comment>
<feature type="transmembrane region" description="Helical" evidence="1">
    <location>
        <begin position="42"/>
        <end position="63"/>
    </location>
</feature>
<keyword evidence="1" id="KW-0472">Membrane</keyword>
<proteinExistence type="predicted"/>
<protein>
    <submittedName>
        <fullName evidence="2">Uncharacterized protein</fullName>
    </submittedName>
</protein>
<keyword evidence="1" id="KW-0812">Transmembrane</keyword>
<accession>A0A9K3N7H0</accession>
<dbReference type="EMBL" id="MNCJ02000324">
    <property type="protein sequence ID" value="KAF5789724.1"/>
    <property type="molecule type" value="Genomic_DNA"/>
</dbReference>
<organism evidence="2 3">
    <name type="scientific">Helianthus annuus</name>
    <name type="common">Common sunflower</name>
    <dbReference type="NCBI Taxonomy" id="4232"/>
    <lineage>
        <taxon>Eukaryota</taxon>
        <taxon>Viridiplantae</taxon>
        <taxon>Streptophyta</taxon>
        <taxon>Embryophyta</taxon>
        <taxon>Tracheophyta</taxon>
        <taxon>Spermatophyta</taxon>
        <taxon>Magnoliopsida</taxon>
        <taxon>eudicotyledons</taxon>
        <taxon>Gunneridae</taxon>
        <taxon>Pentapetalae</taxon>
        <taxon>asterids</taxon>
        <taxon>campanulids</taxon>
        <taxon>Asterales</taxon>
        <taxon>Asteraceae</taxon>
        <taxon>Asteroideae</taxon>
        <taxon>Heliantheae alliance</taxon>
        <taxon>Heliantheae</taxon>
        <taxon>Helianthus</taxon>
    </lineage>
</organism>
<evidence type="ECO:0000256" key="1">
    <source>
        <dbReference type="SAM" id="Phobius"/>
    </source>
</evidence>